<dbReference type="InterPro" id="IPR039551">
    <property type="entry name" value="Cho/carn_acyl_trans"/>
</dbReference>
<dbReference type="PANTHER" id="PTHR22589:SF99">
    <property type="entry name" value="CHOLINE_CARNITINE ACYLTRANSFERASE DOMAIN-CONTAINING PROTEIN"/>
    <property type="match status" value="1"/>
</dbReference>
<dbReference type="PROSITE" id="PS00439">
    <property type="entry name" value="ACYLTRANSF_C_1"/>
    <property type="match status" value="1"/>
</dbReference>
<dbReference type="Gene3D" id="3.30.559.70">
    <property type="entry name" value="Choline/Carnitine o-acyltransferase, domain 2"/>
    <property type="match status" value="1"/>
</dbReference>
<evidence type="ECO:0000256" key="9">
    <source>
        <dbReference type="ARBA" id="ARBA00023315"/>
    </source>
</evidence>
<keyword evidence="9 11" id="KW-0012">Acyltransferase</keyword>
<evidence type="ECO:0000256" key="6">
    <source>
        <dbReference type="ARBA" id="ARBA00022989"/>
    </source>
</evidence>
<dbReference type="GO" id="GO:0016020">
    <property type="term" value="C:membrane"/>
    <property type="evidence" value="ECO:0007669"/>
    <property type="project" value="UniProtKB-SubCell"/>
</dbReference>
<dbReference type="AlphaFoldDB" id="A0A1I8AGS1"/>
<dbReference type="InterPro" id="IPR042231">
    <property type="entry name" value="Cho/carn_acyl_trans_2"/>
</dbReference>
<evidence type="ECO:0000259" key="13">
    <source>
        <dbReference type="Pfam" id="PF00755"/>
    </source>
</evidence>
<name>A0A1I8AGS1_9BILA</name>
<reference evidence="15" key="1">
    <citation type="submission" date="2016-11" db="UniProtKB">
        <authorList>
            <consortium name="WormBaseParasite"/>
        </authorList>
    </citation>
    <scope>IDENTIFICATION</scope>
</reference>
<evidence type="ECO:0000313" key="14">
    <source>
        <dbReference type="Proteomes" id="UP000095287"/>
    </source>
</evidence>
<evidence type="ECO:0000256" key="8">
    <source>
        <dbReference type="ARBA" id="ARBA00023136"/>
    </source>
</evidence>
<proteinExistence type="inferred from homology"/>
<keyword evidence="4" id="KW-0812">Transmembrane</keyword>
<evidence type="ECO:0000256" key="11">
    <source>
        <dbReference type="RuleBase" id="RU003801"/>
    </source>
</evidence>
<evidence type="ECO:0000313" key="15">
    <source>
        <dbReference type="WBParaSite" id="L893_g562.t1"/>
    </source>
</evidence>
<feature type="domain" description="Choline/carnitine acyltransferase" evidence="13">
    <location>
        <begin position="147"/>
        <end position="729"/>
    </location>
</feature>
<dbReference type="Proteomes" id="UP000095287">
    <property type="component" value="Unplaced"/>
</dbReference>
<keyword evidence="7" id="KW-0443">Lipid metabolism</keyword>
<dbReference type="GO" id="GO:0004095">
    <property type="term" value="F:carnitine O-palmitoyltransferase activity"/>
    <property type="evidence" value="ECO:0007669"/>
    <property type="project" value="TreeGrafter"/>
</dbReference>
<protein>
    <submittedName>
        <fullName evidence="15">Carn_acyltransf domain-containing protein</fullName>
    </submittedName>
</protein>
<feature type="active site" description="Proton acceptor" evidence="10">
    <location>
        <position position="443"/>
    </location>
</feature>
<dbReference type="InterPro" id="IPR000542">
    <property type="entry name" value="Carn_acyl_trans"/>
</dbReference>
<keyword evidence="3 11" id="KW-0808">Transferase</keyword>
<sequence length="749" mass="85314">MPQKEKSKPKPPYQLSTHYPSSLGRRAYRTYNGLFNRLYPVKPYIFGTSLAAAAAYHVRNPQNILITLMPKLGHAAQVSLASFLTAYTPVFLLRCLLKYWYFSYKGFLYDDRKNVSLMTKIWYAFGSLLQKLCPPKLCSAAGLLPNVPVPALKDTVVRYLETVKPILSDDEYEEVKEKAMKFLREEGPKLQMYAKMMYWVTDNYVTGFWEKYAYLYNRECLLVNTSVAHCDLIEDIPANQAVRAAQVCYIEGQSMVGIDKQRIKPVGNGLVSTTHYDNLYAGTRIPGQEVDQNVNYGVVRHVAVLCRGCFYKVHLCDARGKAYTPAELADVFKDLLRRRDTHSDGEAQLAALTTDKRDSWHKIRNDYFLSDPQNRAALEMIESSAFMITLEGHEDYDYVPEKPEVLDNFLRNMLTGDGTNRWADKSLNYIVAKNGRCGGTTEHSTGDGAEFDHIMENFVYIANKVLEIDPNVEDIYAEKEWRADPKLQLAERFAFNVNESLKSEIDRCLSTYSVLRDDVDFAATVFTDWGKNKIKEGRCSPDGFLQMAIQLASYRDQGKFNLTYESASQRFYANSRTETLRTVSDDSCNFVKAMEDPSCSKSERLRLLRKACESHVQRNKDCMTGKGVDRHLFVLFVLSKGTKTSSDFLDYYISQPWVLSTSQPPVMTNLHDEDAEPHRSWLGACFGPVAKNGYGVCYRFAGNHTICAHITSFKSAENTDSHRFQQHLKDAFHEMADLFEHKANGGLPN</sequence>
<dbReference type="Pfam" id="PF00755">
    <property type="entry name" value="Carn_acyltransf"/>
    <property type="match status" value="1"/>
</dbReference>
<dbReference type="PROSITE" id="PS00440">
    <property type="entry name" value="ACYLTRANSF_C_2"/>
    <property type="match status" value="1"/>
</dbReference>
<dbReference type="WBParaSite" id="L893_g562.t1">
    <property type="protein sequence ID" value="L893_g562.t1"/>
    <property type="gene ID" value="L893_g562"/>
</dbReference>
<comment type="subcellular location">
    <subcellularLocation>
        <location evidence="1">Membrane</location>
        <topology evidence="1">Multi-pass membrane protein</topology>
    </subcellularLocation>
</comment>
<dbReference type="Gene3D" id="3.30.559.10">
    <property type="entry name" value="Chloramphenicol acetyltransferase-like domain"/>
    <property type="match status" value="1"/>
</dbReference>
<accession>A0A1I8AGS1</accession>
<dbReference type="FunFam" id="3.30.559.10:FF:000002">
    <property type="entry name" value="carnitine O-palmitoyltransferase 1, liver isoform"/>
    <property type="match status" value="1"/>
</dbReference>
<evidence type="ECO:0000256" key="12">
    <source>
        <dbReference type="SAM" id="MobiDB-lite"/>
    </source>
</evidence>
<evidence type="ECO:0000256" key="1">
    <source>
        <dbReference type="ARBA" id="ARBA00004141"/>
    </source>
</evidence>
<keyword evidence="5" id="KW-0276">Fatty acid metabolism</keyword>
<organism evidence="14 15">
    <name type="scientific">Steinernema glaseri</name>
    <dbReference type="NCBI Taxonomy" id="37863"/>
    <lineage>
        <taxon>Eukaryota</taxon>
        <taxon>Metazoa</taxon>
        <taxon>Ecdysozoa</taxon>
        <taxon>Nematoda</taxon>
        <taxon>Chromadorea</taxon>
        <taxon>Rhabditida</taxon>
        <taxon>Tylenchina</taxon>
        <taxon>Panagrolaimomorpha</taxon>
        <taxon>Strongyloidoidea</taxon>
        <taxon>Steinernematidae</taxon>
        <taxon>Steinernema</taxon>
    </lineage>
</organism>
<dbReference type="GO" id="GO:0005739">
    <property type="term" value="C:mitochondrion"/>
    <property type="evidence" value="ECO:0007669"/>
    <property type="project" value="TreeGrafter"/>
</dbReference>
<dbReference type="GO" id="GO:0006631">
    <property type="term" value="P:fatty acid metabolic process"/>
    <property type="evidence" value="ECO:0007669"/>
    <property type="project" value="UniProtKB-KW"/>
</dbReference>
<evidence type="ECO:0000256" key="5">
    <source>
        <dbReference type="ARBA" id="ARBA00022832"/>
    </source>
</evidence>
<keyword evidence="8" id="KW-0472">Membrane</keyword>
<comment type="similarity">
    <text evidence="2 11">Belongs to the carnitine/choline acetyltransferase family.</text>
</comment>
<keyword evidence="6" id="KW-1133">Transmembrane helix</keyword>
<evidence type="ECO:0000256" key="4">
    <source>
        <dbReference type="ARBA" id="ARBA00022692"/>
    </source>
</evidence>
<keyword evidence="14" id="KW-1185">Reference proteome</keyword>
<dbReference type="PANTHER" id="PTHR22589">
    <property type="entry name" value="CARNITINE O-ACYLTRANSFERASE"/>
    <property type="match status" value="1"/>
</dbReference>
<evidence type="ECO:0000256" key="10">
    <source>
        <dbReference type="PIRSR" id="PIRSR600542-1"/>
    </source>
</evidence>
<evidence type="ECO:0000256" key="3">
    <source>
        <dbReference type="ARBA" id="ARBA00022679"/>
    </source>
</evidence>
<dbReference type="SUPFAM" id="SSF52777">
    <property type="entry name" value="CoA-dependent acyltransferases"/>
    <property type="match status" value="2"/>
</dbReference>
<dbReference type="GO" id="GO:0009437">
    <property type="term" value="P:carnitine metabolic process"/>
    <property type="evidence" value="ECO:0007669"/>
    <property type="project" value="TreeGrafter"/>
</dbReference>
<dbReference type="InterPro" id="IPR023213">
    <property type="entry name" value="CAT-like_dom_sf"/>
</dbReference>
<evidence type="ECO:0000256" key="7">
    <source>
        <dbReference type="ARBA" id="ARBA00023098"/>
    </source>
</evidence>
<evidence type="ECO:0000256" key="2">
    <source>
        <dbReference type="ARBA" id="ARBA00005232"/>
    </source>
</evidence>
<feature type="region of interest" description="Disordered" evidence="12">
    <location>
        <begin position="1"/>
        <end position="20"/>
    </location>
</feature>